<dbReference type="SUPFAM" id="SSF52113">
    <property type="entry name" value="BRCT domain"/>
    <property type="match status" value="1"/>
</dbReference>
<evidence type="ECO:0000259" key="1">
    <source>
        <dbReference type="PROSITE" id="PS50172"/>
    </source>
</evidence>
<sequence length="346" mass="40685">MIETDDDDEPIFRIRYIKDETIKNKGGYWEQYNTYKKSWFRLCDECLQKVRHPSQSLCMRHFNQENKSKKKTIFKSKNPKKKLKRLDVKVKTKNNKRKRPLQTTIDNKAEQITNDENEESNELLGIVISVSSSLNKKQISKVKEFITKFHNESQSIHLTCESQPDYIDDTTTHLITNDCGSFTTPLTKQIIQACVRHIFVGSINWIISSLEQSSIVDQFSYEILRDKKSFKNSRGIKQCRFDQLPVFPSSCTISVECHKGIRQMKMTRDELIEIVELSGATLLNEYIRYKALIILCNSKTEMINRKKQNVHDLCTINENIIYYCKPDFFLDSIVRHEVQAIKNYLW</sequence>
<keyword evidence="5" id="KW-1185">Reference proteome</keyword>
<organism evidence="2 4">
    <name type="scientific">Rotaria sordida</name>
    <dbReference type="NCBI Taxonomy" id="392033"/>
    <lineage>
        <taxon>Eukaryota</taxon>
        <taxon>Metazoa</taxon>
        <taxon>Spiralia</taxon>
        <taxon>Gnathifera</taxon>
        <taxon>Rotifera</taxon>
        <taxon>Eurotatoria</taxon>
        <taxon>Bdelloidea</taxon>
        <taxon>Philodinida</taxon>
        <taxon>Philodinidae</taxon>
        <taxon>Rotaria</taxon>
    </lineage>
</organism>
<dbReference type="PROSITE" id="PS50172">
    <property type="entry name" value="BRCT"/>
    <property type="match status" value="1"/>
</dbReference>
<dbReference type="InterPro" id="IPR036420">
    <property type="entry name" value="BRCT_dom_sf"/>
</dbReference>
<dbReference type="AlphaFoldDB" id="A0A814SX96"/>
<evidence type="ECO:0000313" key="4">
    <source>
        <dbReference type="Proteomes" id="UP000663854"/>
    </source>
</evidence>
<protein>
    <recommendedName>
        <fullName evidence="1">BRCT domain-containing protein</fullName>
    </recommendedName>
</protein>
<evidence type="ECO:0000313" key="2">
    <source>
        <dbReference type="EMBL" id="CAF1153756.1"/>
    </source>
</evidence>
<accession>A0A814SX96</accession>
<evidence type="ECO:0000313" key="3">
    <source>
        <dbReference type="EMBL" id="CAF1457537.1"/>
    </source>
</evidence>
<dbReference type="EMBL" id="CAJNOH010000952">
    <property type="protein sequence ID" value="CAF1153756.1"/>
    <property type="molecule type" value="Genomic_DNA"/>
</dbReference>
<name>A0A814SX96_9BILA</name>
<reference evidence="2" key="1">
    <citation type="submission" date="2021-02" db="EMBL/GenBank/DDBJ databases">
        <authorList>
            <person name="Nowell W R."/>
        </authorList>
    </citation>
    <scope>NUCLEOTIDE SEQUENCE</scope>
</reference>
<dbReference type="Proteomes" id="UP000663870">
    <property type="component" value="Unassembled WGS sequence"/>
</dbReference>
<evidence type="ECO:0000313" key="5">
    <source>
        <dbReference type="Proteomes" id="UP000663870"/>
    </source>
</evidence>
<comment type="caution">
    <text evidence="2">The sequence shown here is derived from an EMBL/GenBank/DDBJ whole genome shotgun (WGS) entry which is preliminary data.</text>
</comment>
<dbReference type="Gene3D" id="3.40.50.10190">
    <property type="entry name" value="BRCT domain"/>
    <property type="match status" value="1"/>
</dbReference>
<gene>
    <name evidence="3" type="ORF">JXQ802_LOCUS37974</name>
    <name evidence="2" type="ORF">PYM288_LOCUS22367</name>
</gene>
<feature type="domain" description="BRCT" evidence="1">
    <location>
        <begin position="118"/>
        <end position="223"/>
    </location>
</feature>
<dbReference type="InterPro" id="IPR001357">
    <property type="entry name" value="BRCT_dom"/>
</dbReference>
<proteinExistence type="predicted"/>
<dbReference type="Proteomes" id="UP000663854">
    <property type="component" value="Unassembled WGS sequence"/>
</dbReference>
<dbReference type="EMBL" id="CAJNOL010002069">
    <property type="protein sequence ID" value="CAF1457537.1"/>
    <property type="molecule type" value="Genomic_DNA"/>
</dbReference>